<accession>A0AAJ7SMR3</accession>
<dbReference type="RefSeq" id="XP_032802180.1">
    <property type="nucleotide sequence ID" value="XM_032946289.1"/>
</dbReference>
<keyword evidence="2 3" id="KW-0175">Coiled coil</keyword>
<proteinExistence type="predicted"/>
<evidence type="ECO:0000256" key="1">
    <source>
        <dbReference type="ARBA" id="ARBA00022553"/>
    </source>
</evidence>
<gene>
    <name evidence="7 8" type="primary">TANK</name>
</gene>
<evidence type="ECO:0000313" key="6">
    <source>
        <dbReference type="Proteomes" id="UP001318040"/>
    </source>
</evidence>
<dbReference type="KEGG" id="pmrn:116938740"/>
<feature type="region of interest" description="Disordered" evidence="4">
    <location>
        <begin position="1"/>
        <end position="39"/>
    </location>
</feature>
<dbReference type="RefSeq" id="XP_032802181.1">
    <property type="nucleotide sequence ID" value="XM_032946290.1"/>
</dbReference>
<dbReference type="PANTHER" id="PTHR15249">
    <property type="entry name" value="TRAF FAMILY MEMBER-ASSOCIATED NF-KAPPA-B ACTIVATOR"/>
    <property type="match status" value="1"/>
</dbReference>
<dbReference type="InterPro" id="IPR024581">
    <property type="entry name" value="TBD"/>
</dbReference>
<feature type="coiled-coil region" evidence="3">
    <location>
        <begin position="92"/>
        <end position="119"/>
    </location>
</feature>
<dbReference type="AlphaFoldDB" id="A0AAJ7SMR3"/>
<dbReference type="InterPro" id="IPR039669">
    <property type="entry name" value="TANK"/>
</dbReference>
<organism evidence="6 7">
    <name type="scientific">Petromyzon marinus</name>
    <name type="common">Sea lamprey</name>
    <dbReference type="NCBI Taxonomy" id="7757"/>
    <lineage>
        <taxon>Eukaryota</taxon>
        <taxon>Metazoa</taxon>
        <taxon>Chordata</taxon>
        <taxon>Craniata</taxon>
        <taxon>Vertebrata</taxon>
        <taxon>Cyclostomata</taxon>
        <taxon>Hyperoartia</taxon>
        <taxon>Petromyzontiformes</taxon>
        <taxon>Petromyzontidae</taxon>
        <taxon>Petromyzon</taxon>
    </lineage>
</organism>
<evidence type="ECO:0000256" key="4">
    <source>
        <dbReference type="SAM" id="MobiDB-lite"/>
    </source>
</evidence>
<keyword evidence="6" id="KW-1185">Reference proteome</keyword>
<dbReference type="GO" id="GO:0043124">
    <property type="term" value="P:negative regulation of canonical NF-kappaB signal transduction"/>
    <property type="evidence" value="ECO:0007669"/>
    <property type="project" value="InterPro"/>
</dbReference>
<sequence length="457" mass="51181">MTEFNSEAYIGVTTDMESRPRHRSGENDCGPQEHSEAEMFTQQAGAASHLVQGKPFGDVVNHCNHKESMDKVVNDVNLNKAYQAYSVACRERDCYKEQLEKTKNDFHLYKQEAGRLQAQLNAKQEFGKQLKHRAEEGKNTVHYAEDRPYEQVYNVASTEVSQRKTRPVHERFRTKCSSPGERSELEVAYQDLQEEFKKLHMVVRKQSNLLRAFLRPKSPFTYPESIPIQCTDMEDSIQVTAHTRLPRQMAEGLAAVDNSQDVTDHHKQTLASFGSRKGTSPNRSHVQVPTESNMECRTPLAVLAAVPQADDSLLMTVESLSTLGLKRPPADMEYLENLISEDDDLTGRRGEGRAHEVGNFASGEHHLITSMEPPPDSPAAAGVVPGVGHNLGVTPMNAFPGCNVPKDDGNLRKVLHCNELEEMCLNSQSSDGSQFFFPSQQLMGSDFLYMPSDDNLR</sequence>
<feature type="region of interest" description="Disordered" evidence="4">
    <location>
        <begin position="272"/>
        <end position="293"/>
    </location>
</feature>
<dbReference type="PANTHER" id="PTHR15249:SF0">
    <property type="entry name" value="TRAF FAMILY MEMBER-ASSOCIATED NF-KAPPA-B ACTIVATOR"/>
    <property type="match status" value="1"/>
</dbReference>
<dbReference type="CTD" id="10010"/>
<keyword evidence="1" id="KW-0597">Phosphoprotein</keyword>
<feature type="compositionally biased region" description="Basic and acidic residues" evidence="4">
    <location>
        <begin position="16"/>
        <end position="37"/>
    </location>
</feature>
<protein>
    <submittedName>
        <fullName evidence="7 8">TRAF family member-associated NF-kappa-B activator isoform X1</fullName>
    </submittedName>
</protein>
<evidence type="ECO:0000313" key="7">
    <source>
        <dbReference type="RefSeq" id="XP_032802180.1"/>
    </source>
</evidence>
<evidence type="ECO:0000256" key="2">
    <source>
        <dbReference type="ARBA" id="ARBA00023054"/>
    </source>
</evidence>
<evidence type="ECO:0000256" key="3">
    <source>
        <dbReference type="SAM" id="Coils"/>
    </source>
</evidence>
<dbReference type="Pfam" id="PF12845">
    <property type="entry name" value="TBD"/>
    <property type="match status" value="1"/>
</dbReference>
<dbReference type="Proteomes" id="UP001318040">
    <property type="component" value="Chromosome 4"/>
</dbReference>
<feature type="domain" description="Tbk1/Ikki binding" evidence="5">
    <location>
        <begin position="181"/>
        <end position="232"/>
    </location>
</feature>
<evidence type="ECO:0000313" key="8">
    <source>
        <dbReference type="RefSeq" id="XP_032802181.1"/>
    </source>
</evidence>
<evidence type="ECO:0000259" key="5">
    <source>
        <dbReference type="Pfam" id="PF12845"/>
    </source>
</evidence>
<name>A0AAJ7SMR3_PETMA</name>
<reference evidence="7 8" key="1">
    <citation type="submission" date="2025-04" db="UniProtKB">
        <authorList>
            <consortium name="RefSeq"/>
        </authorList>
    </citation>
    <scope>IDENTIFICATION</scope>
    <source>
        <tissue evidence="7 8">Sperm</tissue>
    </source>
</reference>